<dbReference type="OrthoDB" id="72892at2759"/>
<organism evidence="1 2">
    <name type="scientific">Penicillium salamii</name>
    <dbReference type="NCBI Taxonomy" id="1612424"/>
    <lineage>
        <taxon>Eukaryota</taxon>
        <taxon>Fungi</taxon>
        <taxon>Dikarya</taxon>
        <taxon>Ascomycota</taxon>
        <taxon>Pezizomycotina</taxon>
        <taxon>Eurotiomycetes</taxon>
        <taxon>Eurotiomycetidae</taxon>
        <taxon>Eurotiales</taxon>
        <taxon>Aspergillaceae</taxon>
        <taxon>Penicillium</taxon>
    </lineage>
</organism>
<keyword evidence="2" id="KW-1185">Reference proteome</keyword>
<evidence type="ECO:0000313" key="1">
    <source>
        <dbReference type="EMBL" id="CAG8427464.1"/>
    </source>
</evidence>
<dbReference type="AlphaFoldDB" id="A0A9W4K2A5"/>
<dbReference type="EMBL" id="CAJVPG010000455">
    <property type="protein sequence ID" value="CAG8427464.1"/>
    <property type="molecule type" value="Genomic_DNA"/>
</dbReference>
<dbReference type="InterPro" id="IPR011009">
    <property type="entry name" value="Kinase-like_dom_sf"/>
</dbReference>
<evidence type="ECO:0000313" key="2">
    <source>
        <dbReference type="Proteomes" id="UP001152649"/>
    </source>
</evidence>
<protein>
    <submittedName>
        <fullName evidence="1">Uncharacterized protein</fullName>
    </submittedName>
</protein>
<dbReference type="Proteomes" id="UP001152649">
    <property type="component" value="Unassembled WGS sequence"/>
</dbReference>
<reference evidence="1" key="1">
    <citation type="submission" date="2021-07" db="EMBL/GenBank/DDBJ databases">
        <authorList>
            <person name="Branca A.L. A."/>
        </authorList>
    </citation>
    <scope>NUCLEOTIDE SEQUENCE</scope>
</reference>
<sequence>MQIVFINKDGGKEGERGERIFYLLYRANKPCHLNRVCPADPNKYTTIPVPKVFCAFPSSGCTYLVMERIKGDIIGNGRVRRSEESKAKLLSRLAANIRQVRGLRKVLGLLLSMADHFLTAIFRALAFASAPLIPPKTAIDIYAWV</sequence>
<gene>
    <name evidence="1" type="ORF">PSALAMII_LOCUS10604</name>
</gene>
<accession>A0A9W4K2A5</accession>
<dbReference type="SUPFAM" id="SSF56112">
    <property type="entry name" value="Protein kinase-like (PK-like)"/>
    <property type="match status" value="1"/>
</dbReference>
<proteinExistence type="predicted"/>
<name>A0A9W4K2A5_9EURO</name>
<comment type="caution">
    <text evidence="1">The sequence shown here is derived from an EMBL/GenBank/DDBJ whole genome shotgun (WGS) entry which is preliminary data.</text>
</comment>